<dbReference type="InterPro" id="IPR054208">
    <property type="entry name" value="DUF6914"/>
</dbReference>
<keyword evidence="2" id="KW-1185">Reference proteome</keyword>
<organism evidence="1 2">
    <name type="scientific">Plenodomus tracheiphilus IPT5</name>
    <dbReference type="NCBI Taxonomy" id="1408161"/>
    <lineage>
        <taxon>Eukaryota</taxon>
        <taxon>Fungi</taxon>
        <taxon>Dikarya</taxon>
        <taxon>Ascomycota</taxon>
        <taxon>Pezizomycotina</taxon>
        <taxon>Dothideomycetes</taxon>
        <taxon>Pleosporomycetidae</taxon>
        <taxon>Pleosporales</taxon>
        <taxon>Pleosporineae</taxon>
        <taxon>Leptosphaeriaceae</taxon>
        <taxon>Plenodomus</taxon>
    </lineage>
</organism>
<accession>A0A6A7AM38</accession>
<gene>
    <name evidence="1" type="ORF">T440DRAFT_523823</name>
</gene>
<dbReference type="EMBL" id="MU006437">
    <property type="protein sequence ID" value="KAF2844012.1"/>
    <property type="molecule type" value="Genomic_DNA"/>
</dbReference>
<reference evidence="1" key="1">
    <citation type="submission" date="2020-01" db="EMBL/GenBank/DDBJ databases">
        <authorList>
            <consortium name="DOE Joint Genome Institute"/>
            <person name="Haridas S."/>
            <person name="Albert R."/>
            <person name="Binder M."/>
            <person name="Bloem J."/>
            <person name="Labutti K."/>
            <person name="Salamov A."/>
            <person name="Andreopoulos B."/>
            <person name="Baker S.E."/>
            <person name="Barry K."/>
            <person name="Bills G."/>
            <person name="Bluhm B.H."/>
            <person name="Cannon C."/>
            <person name="Castanera R."/>
            <person name="Culley D.E."/>
            <person name="Daum C."/>
            <person name="Ezra D."/>
            <person name="Gonzalez J.B."/>
            <person name="Henrissat B."/>
            <person name="Kuo A."/>
            <person name="Liang C."/>
            <person name="Lipzen A."/>
            <person name="Lutzoni F."/>
            <person name="Magnuson J."/>
            <person name="Mondo S."/>
            <person name="Nolan M."/>
            <person name="Ohm R."/>
            <person name="Pangilinan J."/>
            <person name="Park H.-J."/>
            <person name="Ramirez L."/>
            <person name="Alfaro M."/>
            <person name="Sun H."/>
            <person name="Tritt A."/>
            <person name="Yoshinaga Y."/>
            <person name="Zwiers L.-H."/>
            <person name="Turgeon B.G."/>
            <person name="Goodwin S.B."/>
            <person name="Spatafora J.W."/>
            <person name="Crous P.W."/>
            <person name="Grigoriev I.V."/>
        </authorList>
    </citation>
    <scope>NUCLEOTIDE SEQUENCE</scope>
    <source>
        <strain evidence="1">IPT5</strain>
    </source>
</reference>
<evidence type="ECO:0000313" key="1">
    <source>
        <dbReference type="EMBL" id="KAF2844012.1"/>
    </source>
</evidence>
<sequence length="180" mass="21100">MPPNKERLYIALYAHVGHPLCWEKKTREYHWALLVGPKVEVENGRCMRYDVKERIIGPNASKWLFEEAETTSSANSIPFVRVMIAKIEKKDRFRSIVRNTLIREGVEGWNSVMWVQQALQNLKADGKALGTGVTGWTKVRNATMEYYQRKNEEHRFDAQETYDILKAPMYDLVERQERLP</sequence>
<dbReference type="AlphaFoldDB" id="A0A6A7AM38"/>
<dbReference type="Pfam" id="PF21858">
    <property type="entry name" value="DUF6914"/>
    <property type="match status" value="1"/>
</dbReference>
<proteinExistence type="predicted"/>
<evidence type="ECO:0000313" key="2">
    <source>
        <dbReference type="Proteomes" id="UP000799423"/>
    </source>
</evidence>
<name>A0A6A7AM38_9PLEO</name>
<dbReference type="Proteomes" id="UP000799423">
    <property type="component" value="Unassembled WGS sequence"/>
</dbReference>
<dbReference type="OrthoDB" id="2679825at2759"/>
<protein>
    <submittedName>
        <fullName evidence="1">Uncharacterized protein</fullName>
    </submittedName>
</protein>